<dbReference type="Pfam" id="PF17668">
    <property type="entry name" value="Acetyltransf_17"/>
    <property type="match status" value="1"/>
</dbReference>
<dbReference type="HAMAP" id="MF_01812">
    <property type="entry name" value="Eis"/>
    <property type="match status" value="1"/>
</dbReference>
<evidence type="ECO:0000313" key="6">
    <source>
        <dbReference type="EMBL" id="CPV48273.1"/>
    </source>
</evidence>
<feature type="binding site" evidence="3">
    <location>
        <begin position="119"/>
        <end position="120"/>
    </location>
    <ligand>
        <name>acetyl-CoA</name>
        <dbReference type="ChEBI" id="CHEBI:57288"/>
    </ligand>
</feature>
<dbReference type="InterPro" id="IPR041380">
    <property type="entry name" value="Acetyltransf_17"/>
</dbReference>
<dbReference type="PANTHER" id="PTHR37817">
    <property type="entry name" value="N-ACETYLTRANSFERASE EIS"/>
    <property type="match status" value="1"/>
</dbReference>
<dbReference type="Gene3D" id="3.40.630.30">
    <property type="match status" value="2"/>
</dbReference>
<dbReference type="InterPro" id="IPR016181">
    <property type="entry name" value="Acyl_CoA_acyltransferase"/>
</dbReference>
<dbReference type="Gene3D" id="3.30.1050.10">
    <property type="entry name" value="SCP2 sterol-binding domain"/>
    <property type="match status" value="1"/>
</dbReference>
<feature type="domain" description="Enhanced intracellular survival protein" evidence="4">
    <location>
        <begin position="307"/>
        <end position="405"/>
    </location>
</feature>
<dbReference type="InterPro" id="IPR022902">
    <property type="entry name" value="NAcTrfase_Eis"/>
</dbReference>
<feature type="domain" description="Eis-like acetyltransferase" evidence="5">
    <location>
        <begin position="183"/>
        <end position="292"/>
    </location>
</feature>
<dbReference type="EMBL" id="CSWP01000003">
    <property type="protein sequence ID" value="CPV48273.1"/>
    <property type="molecule type" value="Genomic_DNA"/>
</dbReference>
<evidence type="ECO:0000256" key="3">
    <source>
        <dbReference type="HAMAP-Rule" id="MF_01812"/>
    </source>
</evidence>
<dbReference type="RefSeq" id="WP_005063721.1">
    <property type="nucleotide sequence ID" value="NZ_CP014951.1"/>
</dbReference>
<evidence type="ECO:0000256" key="1">
    <source>
        <dbReference type="ARBA" id="ARBA00022679"/>
    </source>
</evidence>
<dbReference type="SUPFAM" id="SSF55718">
    <property type="entry name" value="SCP-like"/>
    <property type="match status" value="1"/>
</dbReference>
<protein>
    <submittedName>
        <fullName evidence="6">Uncharacterized protein</fullName>
    </submittedName>
</protein>
<evidence type="ECO:0000256" key="2">
    <source>
        <dbReference type="ARBA" id="ARBA00023315"/>
    </source>
</evidence>
<dbReference type="InterPro" id="IPR025559">
    <property type="entry name" value="Eis_dom"/>
</dbReference>
<accession>A0A0U0YU06</accession>
<feature type="binding site" evidence="3">
    <location>
        <begin position="83"/>
        <end position="85"/>
    </location>
    <ligand>
        <name>acetyl-CoA</name>
        <dbReference type="ChEBI" id="CHEBI:57288"/>
    </ligand>
</feature>
<dbReference type="GO" id="GO:0030649">
    <property type="term" value="P:aminoglycoside antibiotic catabolic process"/>
    <property type="evidence" value="ECO:0007669"/>
    <property type="project" value="TreeGrafter"/>
</dbReference>
<dbReference type="AlphaFoldDB" id="A0A0U0YU06"/>
<dbReference type="Pfam" id="PF13527">
    <property type="entry name" value="Acetyltransf_9"/>
    <property type="match status" value="1"/>
</dbReference>
<sequence length="411" mass="45203">MSELTLRTIADEDDYESYMASAYSVFLRDPQKDEIEVNRKFTELDRMIGFHDGKKWVATTGAFSRHVVLPGGAVVPVAAVTAVTVSPTHRRRGLLTTMMRHQLADIRSRGESLAMLFASEALIYGRFGYGVATESAELSGQVRELAFRPTVDLGDGTLEEVNAETFLASAPAIYDAVIPGLPGQMSRTPEWWASWTLDSEELQKESGKVRFVLHYESDGTASGFAIYRPKPGWGDAGPNAELHVQEVLGTNPRSYARTWRYLLDMDLVRKIKYHGASVQEELRYLVANHPSLECVVSDAIQVRLVDIPRALAQRRYAADVDVVLEVTDDFLPENSGRYRLRGGLDHASCEITTDDADIALTVRDLGSIYMGGVSLQVLSSAGLVTELRAGAVQRAATAFGWPVAPSAPDDF</sequence>
<comment type="subunit">
    <text evidence="3">Homohexamer; trimer of dimers.</text>
</comment>
<feature type="binding site" evidence="3">
    <location>
        <begin position="91"/>
        <end position="96"/>
    </location>
    <ligand>
        <name>acetyl-CoA</name>
        <dbReference type="ChEBI" id="CHEBI:57288"/>
    </ligand>
</feature>
<feature type="active site" description="Proton donor" evidence="3">
    <location>
        <position position="124"/>
    </location>
</feature>
<dbReference type="GO" id="GO:0034069">
    <property type="term" value="F:aminoglycoside N-acetyltransferase activity"/>
    <property type="evidence" value="ECO:0007669"/>
    <property type="project" value="TreeGrafter"/>
</dbReference>
<feature type="active site" description="Proton acceptor; via carboxylate" evidence="3">
    <location>
        <position position="411"/>
    </location>
</feature>
<dbReference type="InterPro" id="IPR036527">
    <property type="entry name" value="SCP2_sterol-bd_dom_sf"/>
</dbReference>
<dbReference type="PANTHER" id="PTHR37817:SF1">
    <property type="entry name" value="N-ACETYLTRANSFERASE EIS"/>
    <property type="match status" value="1"/>
</dbReference>
<dbReference type="SUPFAM" id="SSF55729">
    <property type="entry name" value="Acyl-CoA N-acyltransferases (Nat)"/>
    <property type="match status" value="1"/>
</dbReference>
<keyword evidence="1 3" id="KW-0808">Transferase</keyword>
<evidence type="ECO:0000313" key="7">
    <source>
        <dbReference type="Proteomes" id="UP000045782"/>
    </source>
</evidence>
<dbReference type="Pfam" id="PF13530">
    <property type="entry name" value="SCP2_2"/>
    <property type="match status" value="1"/>
</dbReference>
<dbReference type="NCBIfam" id="NF002367">
    <property type="entry name" value="PRK01346.1-4"/>
    <property type="match status" value="1"/>
</dbReference>
<organism evidence="6 7">
    <name type="scientific">Mycobacteroides abscessus</name>
    <dbReference type="NCBI Taxonomy" id="36809"/>
    <lineage>
        <taxon>Bacteria</taxon>
        <taxon>Bacillati</taxon>
        <taxon>Actinomycetota</taxon>
        <taxon>Actinomycetes</taxon>
        <taxon>Mycobacteriales</taxon>
        <taxon>Mycobacteriaceae</taxon>
        <taxon>Mycobacteroides</taxon>
    </lineage>
</organism>
<reference evidence="6 7" key="1">
    <citation type="submission" date="2015-03" db="EMBL/GenBank/DDBJ databases">
        <authorList>
            <person name="Murphy D."/>
        </authorList>
    </citation>
    <scope>NUCLEOTIDE SEQUENCE [LARGE SCALE GENOMIC DNA]</scope>
    <source>
        <strain evidence="6 7">PAP088</strain>
    </source>
</reference>
<proteinExistence type="inferred from homology"/>
<evidence type="ECO:0000259" key="4">
    <source>
        <dbReference type="Pfam" id="PF13530"/>
    </source>
</evidence>
<gene>
    <name evidence="6" type="primary">eis_2</name>
    <name evidence="6" type="ORF">ERS075579_01982</name>
</gene>
<keyword evidence="2 3" id="KW-0012">Acyltransferase</keyword>
<dbReference type="Proteomes" id="UP000045782">
    <property type="component" value="Unassembled WGS sequence"/>
</dbReference>
<name>A0A0U0YU06_9MYCO</name>
<comment type="similarity">
    <text evidence="3">Belongs to the acetyltransferase Eis family.</text>
</comment>
<dbReference type="InterPro" id="IPR051554">
    <property type="entry name" value="Acetyltransferase_Eis"/>
</dbReference>
<evidence type="ECO:0000259" key="5">
    <source>
        <dbReference type="Pfam" id="PF17668"/>
    </source>
</evidence>